<dbReference type="EMBL" id="BMAU01021367">
    <property type="protein sequence ID" value="GFY23908.1"/>
    <property type="molecule type" value="Genomic_DNA"/>
</dbReference>
<protein>
    <submittedName>
        <fullName evidence="1">Uncharacterized protein</fullName>
    </submittedName>
</protein>
<evidence type="ECO:0000313" key="1">
    <source>
        <dbReference type="EMBL" id="GFY23908.1"/>
    </source>
</evidence>
<evidence type="ECO:0000313" key="2">
    <source>
        <dbReference type="Proteomes" id="UP000887159"/>
    </source>
</evidence>
<accession>A0A8X6VWS2</accession>
<name>A0A8X6VWS2_TRICX</name>
<organism evidence="1 2">
    <name type="scientific">Trichonephila clavipes</name>
    <name type="common">Golden silk orbweaver</name>
    <name type="synonym">Nephila clavipes</name>
    <dbReference type="NCBI Taxonomy" id="2585209"/>
    <lineage>
        <taxon>Eukaryota</taxon>
        <taxon>Metazoa</taxon>
        <taxon>Ecdysozoa</taxon>
        <taxon>Arthropoda</taxon>
        <taxon>Chelicerata</taxon>
        <taxon>Arachnida</taxon>
        <taxon>Araneae</taxon>
        <taxon>Araneomorphae</taxon>
        <taxon>Entelegynae</taxon>
        <taxon>Araneoidea</taxon>
        <taxon>Nephilidae</taxon>
        <taxon>Trichonephila</taxon>
    </lineage>
</organism>
<sequence>MERWGRSHPPRCITNARDDRWIVCITVMDRVATLLTKAQQINCVTHYLVASRNIRHRLEQSGMSARRPLLRLLDHTGLETTDVCAANLEMNGGHGVWNGMTLCILTNPASACNIKMVRFEFGDTVVRSC</sequence>
<reference evidence="1" key="1">
    <citation type="submission" date="2020-08" db="EMBL/GenBank/DDBJ databases">
        <title>Multicomponent nature underlies the extraordinary mechanical properties of spider dragline silk.</title>
        <authorList>
            <person name="Kono N."/>
            <person name="Nakamura H."/>
            <person name="Mori M."/>
            <person name="Yoshida Y."/>
            <person name="Ohtoshi R."/>
            <person name="Malay A.D."/>
            <person name="Moran D.A.P."/>
            <person name="Tomita M."/>
            <person name="Numata K."/>
            <person name="Arakawa K."/>
        </authorList>
    </citation>
    <scope>NUCLEOTIDE SEQUENCE</scope>
</reference>
<proteinExistence type="predicted"/>
<comment type="caution">
    <text evidence="1">The sequence shown here is derived from an EMBL/GenBank/DDBJ whole genome shotgun (WGS) entry which is preliminary data.</text>
</comment>
<gene>
    <name evidence="1" type="ORF">TNCV_3537021</name>
</gene>
<dbReference type="AlphaFoldDB" id="A0A8X6VWS2"/>
<keyword evidence="2" id="KW-1185">Reference proteome</keyword>
<dbReference type="Proteomes" id="UP000887159">
    <property type="component" value="Unassembled WGS sequence"/>
</dbReference>